<feature type="domain" description="RNA polymerase sigma factor 70 region 4 type 2" evidence="6">
    <location>
        <begin position="129"/>
        <end position="177"/>
    </location>
</feature>
<organism evidence="7 8">
    <name type="scientific">Candidatus Pseudobacter hemicellulosilyticus</name>
    <dbReference type="NCBI Taxonomy" id="3121375"/>
    <lineage>
        <taxon>Bacteria</taxon>
        <taxon>Pseudomonadati</taxon>
        <taxon>Bacteroidota</taxon>
        <taxon>Chitinophagia</taxon>
        <taxon>Chitinophagales</taxon>
        <taxon>Chitinophagaceae</taxon>
        <taxon>Pseudobacter</taxon>
    </lineage>
</organism>
<dbReference type="Pfam" id="PF08281">
    <property type="entry name" value="Sigma70_r4_2"/>
    <property type="match status" value="1"/>
</dbReference>
<dbReference type="NCBIfam" id="TIGR02937">
    <property type="entry name" value="sigma70-ECF"/>
    <property type="match status" value="1"/>
</dbReference>
<dbReference type="InterPro" id="IPR013324">
    <property type="entry name" value="RNA_pol_sigma_r3/r4-like"/>
</dbReference>
<evidence type="ECO:0000256" key="4">
    <source>
        <dbReference type="ARBA" id="ARBA00023163"/>
    </source>
</evidence>
<evidence type="ECO:0000313" key="8">
    <source>
        <dbReference type="Proteomes" id="UP001220610"/>
    </source>
</evidence>
<feature type="domain" description="RNA polymerase sigma-70 region 2" evidence="5">
    <location>
        <begin position="30"/>
        <end position="96"/>
    </location>
</feature>
<dbReference type="GO" id="GO:0006352">
    <property type="term" value="P:DNA-templated transcription initiation"/>
    <property type="evidence" value="ECO:0007669"/>
    <property type="project" value="InterPro"/>
</dbReference>
<name>A0AAJ5WU12_9BACT</name>
<dbReference type="InterPro" id="IPR036388">
    <property type="entry name" value="WH-like_DNA-bd_sf"/>
</dbReference>
<dbReference type="Proteomes" id="UP001220610">
    <property type="component" value="Chromosome"/>
</dbReference>
<evidence type="ECO:0000259" key="5">
    <source>
        <dbReference type="Pfam" id="PF04542"/>
    </source>
</evidence>
<keyword evidence="2" id="KW-0805">Transcription regulation</keyword>
<dbReference type="PANTHER" id="PTHR43133">
    <property type="entry name" value="RNA POLYMERASE ECF-TYPE SIGMA FACTO"/>
    <property type="match status" value="1"/>
</dbReference>
<dbReference type="SUPFAM" id="SSF88946">
    <property type="entry name" value="Sigma2 domain of RNA polymerase sigma factors"/>
    <property type="match status" value="1"/>
</dbReference>
<dbReference type="InterPro" id="IPR039425">
    <property type="entry name" value="RNA_pol_sigma-70-like"/>
</dbReference>
<dbReference type="AlphaFoldDB" id="A0AAJ5WU12"/>
<dbReference type="PANTHER" id="PTHR43133:SF46">
    <property type="entry name" value="RNA POLYMERASE SIGMA-70 FACTOR ECF SUBFAMILY"/>
    <property type="match status" value="1"/>
</dbReference>
<proteinExistence type="inferred from homology"/>
<dbReference type="InterPro" id="IPR013325">
    <property type="entry name" value="RNA_pol_sigma_r2"/>
</dbReference>
<evidence type="ECO:0000256" key="3">
    <source>
        <dbReference type="ARBA" id="ARBA00023082"/>
    </source>
</evidence>
<comment type="similarity">
    <text evidence="1">Belongs to the sigma-70 factor family. ECF subfamily.</text>
</comment>
<dbReference type="Gene3D" id="1.10.10.10">
    <property type="entry name" value="Winged helix-like DNA-binding domain superfamily/Winged helix DNA-binding domain"/>
    <property type="match status" value="1"/>
</dbReference>
<dbReference type="InterPro" id="IPR013249">
    <property type="entry name" value="RNA_pol_sigma70_r4_t2"/>
</dbReference>
<dbReference type="GO" id="GO:0003677">
    <property type="term" value="F:DNA binding"/>
    <property type="evidence" value="ECO:0007669"/>
    <property type="project" value="InterPro"/>
</dbReference>
<dbReference type="Gene3D" id="1.10.1740.10">
    <property type="match status" value="1"/>
</dbReference>
<reference evidence="7" key="1">
    <citation type="submission" date="2023-03" db="EMBL/GenBank/DDBJ databases">
        <title>Andean soil-derived lignocellulolytic bacterial consortium as a source of novel taxa and putative plastic-active enzymes.</title>
        <authorList>
            <person name="Diaz-Garcia L."/>
            <person name="Chuvochina M."/>
            <person name="Feuerriegel G."/>
            <person name="Bunk B."/>
            <person name="Sproer C."/>
            <person name="Streit W.R."/>
            <person name="Rodriguez L.M."/>
            <person name="Overmann J."/>
            <person name="Jimenez D.J."/>
        </authorList>
    </citation>
    <scope>NUCLEOTIDE SEQUENCE</scope>
    <source>
        <strain evidence="7">MAG 7</strain>
    </source>
</reference>
<accession>A0AAJ5WU12</accession>
<evidence type="ECO:0000259" key="6">
    <source>
        <dbReference type="Pfam" id="PF08281"/>
    </source>
</evidence>
<keyword evidence="3" id="KW-0731">Sigma factor</keyword>
<dbReference type="SUPFAM" id="SSF88659">
    <property type="entry name" value="Sigma3 and sigma4 domains of RNA polymerase sigma factors"/>
    <property type="match status" value="1"/>
</dbReference>
<dbReference type="InterPro" id="IPR007627">
    <property type="entry name" value="RNA_pol_sigma70_r2"/>
</dbReference>
<dbReference type="InterPro" id="IPR014284">
    <property type="entry name" value="RNA_pol_sigma-70_dom"/>
</dbReference>
<evidence type="ECO:0000313" key="7">
    <source>
        <dbReference type="EMBL" id="WEK35623.1"/>
    </source>
</evidence>
<keyword evidence="4" id="KW-0804">Transcription</keyword>
<evidence type="ECO:0000256" key="2">
    <source>
        <dbReference type="ARBA" id="ARBA00023015"/>
    </source>
</evidence>
<evidence type="ECO:0000256" key="1">
    <source>
        <dbReference type="ARBA" id="ARBA00010641"/>
    </source>
</evidence>
<sequence length="187" mass="21668">MPEPGKYAMSNDQQFLYLLAEGDEQAFRELYDQYKSRVFQLALGYLPHEDAVEVTQQVFIHLWDGRARLSDVNSLTDYILISTRNQVFRHIKRIGRQAKLLLEAADGAVSASVTPEQVLGEKKLLKTWEAVIRRLPPQQQQVYQLVELEGLSLDEVTQQLQLARATVKKHLELARKQVRQELKRRLN</sequence>
<dbReference type="Pfam" id="PF04542">
    <property type="entry name" value="Sigma70_r2"/>
    <property type="match status" value="1"/>
</dbReference>
<dbReference type="EMBL" id="CP119311">
    <property type="protein sequence ID" value="WEK35623.1"/>
    <property type="molecule type" value="Genomic_DNA"/>
</dbReference>
<gene>
    <name evidence="7" type="ORF">P0Y53_24320</name>
</gene>
<protein>
    <submittedName>
        <fullName evidence="7">Sigma-70 family RNA polymerase sigma factor</fullName>
    </submittedName>
</protein>
<dbReference type="GO" id="GO:0016987">
    <property type="term" value="F:sigma factor activity"/>
    <property type="evidence" value="ECO:0007669"/>
    <property type="project" value="UniProtKB-KW"/>
</dbReference>